<comment type="similarity">
    <text evidence="1">Belongs to the ATP-dependent AMP-binding enzyme family.</text>
</comment>
<evidence type="ECO:0000256" key="2">
    <source>
        <dbReference type="ARBA" id="ARBA00022598"/>
    </source>
</evidence>
<accession>A0A812KBA4</accession>
<dbReference type="Pfam" id="PF13193">
    <property type="entry name" value="AMP-binding_C"/>
    <property type="match status" value="1"/>
</dbReference>
<dbReference type="InterPro" id="IPR042099">
    <property type="entry name" value="ANL_N_sf"/>
</dbReference>
<dbReference type="Proteomes" id="UP000604046">
    <property type="component" value="Unassembled WGS sequence"/>
</dbReference>
<evidence type="ECO:0000256" key="4">
    <source>
        <dbReference type="ARBA" id="ARBA00023098"/>
    </source>
</evidence>
<gene>
    <name evidence="7" type="primary">AAE7</name>
    <name evidence="7" type="ORF">SNAT2548_LOCUS8518</name>
</gene>
<comment type="caution">
    <text evidence="7">The sequence shown here is derived from an EMBL/GenBank/DDBJ whole genome shotgun (WGS) entry which is preliminary data.</text>
</comment>
<dbReference type="PANTHER" id="PTHR43859:SF4">
    <property type="entry name" value="BUTANOATE--COA LIGASE AAE1-RELATED"/>
    <property type="match status" value="1"/>
</dbReference>
<keyword evidence="8" id="KW-1185">Reference proteome</keyword>
<protein>
    <submittedName>
        <fullName evidence="7">AAE7 protein</fullName>
    </submittedName>
</protein>
<feature type="domain" description="AMP-binding enzyme C-terminal" evidence="6">
    <location>
        <begin position="500"/>
        <end position="553"/>
    </location>
</feature>
<keyword evidence="3" id="KW-0276">Fatty acid metabolism</keyword>
<evidence type="ECO:0000256" key="1">
    <source>
        <dbReference type="ARBA" id="ARBA00006432"/>
    </source>
</evidence>
<dbReference type="SUPFAM" id="SSF56801">
    <property type="entry name" value="Acetyl-CoA synthetase-like"/>
    <property type="match status" value="1"/>
</dbReference>
<evidence type="ECO:0000256" key="3">
    <source>
        <dbReference type="ARBA" id="ARBA00022832"/>
    </source>
</evidence>
<evidence type="ECO:0000313" key="8">
    <source>
        <dbReference type="Proteomes" id="UP000604046"/>
    </source>
</evidence>
<dbReference type="PANTHER" id="PTHR43859">
    <property type="entry name" value="ACYL-ACTIVATING ENZYME"/>
    <property type="match status" value="1"/>
</dbReference>
<dbReference type="InterPro" id="IPR000873">
    <property type="entry name" value="AMP-dep_synth/lig_dom"/>
</dbReference>
<evidence type="ECO:0000259" key="5">
    <source>
        <dbReference type="Pfam" id="PF00501"/>
    </source>
</evidence>
<name>A0A812KBA4_9DINO</name>
<dbReference type="InterPro" id="IPR045851">
    <property type="entry name" value="AMP-bd_C_sf"/>
</dbReference>
<evidence type="ECO:0000313" key="7">
    <source>
        <dbReference type="EMBL" id="CAE7224133.1"/>
    </source>
</evidence>
<dbReference type="OrthoDB" id="10253115at2759"/>
<dbReference type="EMBL" id="CAJNDS010000635">
    <property type="protein sequence ID" value="CAE7224133.1"/>
    <property type="molecule type" value="Genomic_DNA"/>
</dbReference>
<organism evidence="7 8">
    <name type="scientific">Symbiodinium natans</name>
    <dbReference type="NCBI Taxonomy" id="878477"/>
    <lineage>
        <taxon>Eukaryota</taxon>
        <taxon>Sar</taxon>
        <taxon>Alveolata</taxon>
        <taxon>Dinophyceae</taxon>
        <taxon>Suessiales</taxon>
        <taxon>Symbiodiniaceae</taxon>
        <taxon>Symbiodinium</taxon>
    </lineage>
</organism>
<feature type="domain" description="AMP-dependent synthetase/ligase" evidence="5">
    <location>
        <begin position="69"/>
        <end position="450"/>
    </location>
</feature>
<proteinExistence type="inferred from homology"/>
<dbReference type="Gene3D" id="3.30.300.30">
    <property type="match status" value="1"/>
</dbReference>
<keyword evidence="2" id="KW-0436">Ligase</keyword>
<dbReference type="Gene3D" id="3.40.50.12780">
    <property type="entry name" value="N-terminal domain of ligase-like"/>
    <property type="match status" value="1"/>
</dbReference>
<dbReference type="GO" id="GO:0016874">
    <property type="term" value="F:ligase activity"/>
    <property type="evidence" value="ECO:0007669"/>
    <property type="project" value="UniProtKB-KW"/>
</dbReference>
<evidence type="ECO:0000259" key="6">
    <source>
        <dbReference type="Pfam" id="PF13193"/>
    </source>
</evidence>
<dbReference type="InterPro" id="IPR025110">
    <property type="entry name" value="AMP-bd_C"/>
</dbReference>
<dbReference type="Pfam" id="PF00501">
    <property type="entry name" value="AMP-binding"/>
    <property type="match status" value="1"/>
</dbReference>
<sequence length="556" mass="61749">MNPDDPRIRKDPDGIPHLPTPAAIEALADQRIIDIACGEARRGALVCRDLSWVLRGLRNFASLTPLHFLERSADVFPERTAIIHGPIRRSWADLYARSRRLCSALKARGVQRGDAVAVLLNNSPENIEAHFGIPMSGAVLNPLNYRLDARTLSFMLGHSEAKILIVDREYSKLVAGVLAAFPEGKRPFVIDVDDPMCPEKDRGPLIGSMNYEQLLSEGDPLAPWEAPPDEWDTLSLCYTSGTTADPKGVLLHHRGAYLKSVHLIIKWPLHRHCVYLWTVPIFHLNGWFFPYAVAAVAGVNVCLRKVVADDIFAAVKEHGVTHICGAPIVMSTMLQYSGKRTWSQDLKFMTSAAAPPAPVLARMAEYGIEVSHVYGLTEGYGTGVMCEWKDEWNSKTMEEKAAFLARQGVRCLELEYLEVIDPETRKPVPRDGQTIGEIVMSGNTIMKGYFKNPEATAKEFKGGVFNTGDLGVRYPDGYIQLKDRSKDIIISGGENISSLEVESIMMGNPKIAEVAVVARPDEKWGETPVAWIVCRQGMTLSDEEIYNWCREHSDPA</sequence>
<keyword evidence="4" id="KW-0443">Lipid metabolism</keyword>
<reference evidence="7" key="1">
    <citation type="submission" date="2021-02" db="EMBL/GenBank/DDBJ databases">
        <authorList>
            <person name="Dougan E. K."/>
            <person name="Rhodes N."/>
            <person name="Thang M."/>
            <person name="Chan C."/>
        </authorList>
    </citation>
    <scope>NUCLEOTIDE SEQUENCE</scope>
</reference>
<dbReference type="NCBIfam" id="NF006020">
    <property type="entry name" value="PRK08162.1"/>
    <property type="match status" value="1"/>
</dbReference>
<dbReference type="AlphaFoldDB" id="A0A812KBA4"/>
<dbReference type="GO" id="GO:0006631">
    <property type="term" value="P:fatty acid metabolic process"/>
    <property type="evidence" value="ECO:0007669"/>
    <property type="project" value="UniProtKB-KW"/>
</dbReference>